<feature type="region of interest" description="Disordered" evidence="7">
    <location>
        <begin position="159"/>
        <end position="236"/>
    </location>
</feature>
<dbReference type="InterPro" id="IPR051270">
    <property type="entry name" value="Tyrosine-tRNA_ligase_regulator"/>
</dbReference>
<dbReference type="CDD" id="cd02799">
    <property type="entry name" value="tRNA_bind_EMAP-II_like"/>
    <property type="match status" value="1"/>
</dbReference>
<keyword evidence="5" id="KW-0648">Protein biosynthesis</keyword>
<proteinExistence type="predicted"/>
<gene>
    <name evidence="9" type="ORF">RND81_03G134400</name>
</gene>
<keyword evidence="10" id="KW-1185">Reference proteome</keyword>
<evidence type="ECO:0000256" key="3">
    <source>
        <dbReference type="ARBA" id="ARBA00022555"/>
    </source>
</evidence>
<keyword evidence="3 6" id="KW-0820">tRNA-binding</keyword>
<evidence type="ECO:0000259" key="8">
    <source>
        <dbReference type="PROSITE" id="PS50886"/>
    </source>
</evidence>
<dbReference type="Pfam" id="PF21972">
    <property type="entry name" value="Arc1p_N_like"/>
    <property type="match status" value="1"/>
</dbReference>
<dbReference type="PROSITE" id="PS50886">
    <property type="entry name" value="TRBD"/>
    <property type="match status" value="1"/>
</dbReference>
<evidence type="ECO:0000256" key="2">
    <source>
        <dbReference type="ARBA" id="ARBA00022490"/>
    </source>
</evidence>
<dbReference type="InterPro" id="IPR036282">
    <property type="entry name" value="Glutathione-S-Trfase_C_sf"/>
</dbReference>
<comment type="subcellular location">
    <subcellularLocation>
        <location evidence="1">Cytoplasm</location>
    </subcellularLocation>
</comment>
<evidence type="ECO:0000256" key="5">
    <source>
        <dbReference type="ARBA" id="ARBA00022917"/>
    </source>
</evidence>
<keyword evidence="2" id="KW-0963">Cytoplasm</keyword>
<evidence type="ECO:0000256" key="1">
    <source>
        <dbReference type="ARBA" id="ARBA00004496"/>
    </source>
</evidence>
<evidence type="ECO:0000256" key="7">
    <source>
        <dbReference type="SAM" id="MobiDB-lite"/>
    </source>
</evidence>
<protein>
    <recommendedName>
        <fullName evidence="8">tRNA-binding domain-containing protein</fullName>
    </recommendedName>
</protein>
<dbReference type="InterPro" id="IPR012340">
    <property type="entry name" value="NA-bd_OB-fold"/>
</dbReference>
<evidence type="ECO:0000256" key="6">
    <source>
        <dbReference type="PROSITE-ProRule" id="PRU00209"/>
    </source>
</evidence>
<dbReference type="Gene3D" id="2.40.50.140">
    <property type="entry name" value="Nucleic acid-binding proteins"/>
    <property type="match status" value="1"/>
</dbReference>
<dbReference type="AlphaFoldDB" id="A0AAW1M8G1"/>
<evidence type="ECO:0000256" key="4">
    <source>
        <dbReference type="ARBA" id="ARBA00022884"/>
    </source>
</evidence>
<accession>A0AAW1M8G1</accession>
<sequence>MADNRKQIIAATLCKHLSFDPKDFCGDVEKCDVKSLCINILKLSPKGSSFLSNDEVMKWIAFADSFPLNSEACTAAINGLNDELAHKSVLLGNGFKLSEIDVIIYSVIHSCLIAMSNSAREKFLNVLRWVDYVQSKEDLGNIVERIPVEKIKFEPQASKSATSLEANLNPKDAAKDVKTDTNTKKDTAKGSKGSKAVSAPESDKSIEKDKTVKKGKNEKVAAASEQKKPETEAASKDDVPVSLLNIQVGLIRKAQKHPSADSLLVEEIDVGESKVRQVVSGLAKFCSPDDLVNRRVILITNVKPGKLRDIVSEGLVLCASNEDHSIVEPLLPPEAAQIGERVSFSGHEGKPEDVLNPKKKQLDKITPHLFTDENGVATYKGIPFMTSAGPCTSSIRKGTIK</sequence>
<dbReference type="FunFam" id="2.40.50.140:FF:000047">
    <property type="entry name" value="tyrosine--tRNA ligase, cytoplasmic isoform X2"/>
    <property type="match status" value="1"/>
</dbReference>
<dbReference type="EMBL" id="JBDFQZ010000003">
    <property type="protein sequence ID" value="KAK9741858.1"/>
    <property type="molecule type" value="Genomic_DNA"/>
</dbReference>
<feature type="domain" description="TRNA-binding" evidence="8">
    <location>
        <begin position="240"/>
        <end position="343"/>
    </location>
</feature>
<dbReference type="GO" id="GO:0006412">
    <property type="term" value="P:translation"/>
    <property type="evidence" value="ECO:0007669"/>
    <property type="project" value="UniProtKB-KW"/>
</dbReference>
<dbReference type="Proteomes" id="UP001443914">
    <property type="component" value="Unassembled WGS sequence"/>
</dbReference>
<dbReference type="SUPFAM" id="SSF50249">
    <property type="entry name" value="Nucleic acid-binding proteins"/>
    <property type="match status" value="1"/>
</dbReference>
<dbReference type="GO" id="GO:0005737">
    <property type="term" value="C:cytoplasm"/>
    <property type="evidence" value="ECO:0007669"/>
    <property type="project" value="UniProtKB-SubCell"/>
</dbReference>
<keyword evidence="4 6" id="KW-0694">RNA-binding</keyword>
<dbReference type="EMBL" id="JBDFQZ010000003">
    <property type="protein sequence ID" value="KAK9741862.1"/>
    <property type="molecule type" value="Genomic_DNA"/>
</dbReference>
<feature type="compositionally biased region" description="Basic and acidic residues" evidence="7">
    <location>
        <begin position="172"/>
        <end position="189"/>
    </location>
</feature>
<dbReference type="EMBL" id="JBDFQZ010000003">
    <property type="protein sequence ID" value="KAK9741861.1"/>
    <property type="molecule type" value="Genomic_DNA"/>
</dbReference>
<dbReference type="Pfam" id="PF01588">
    <property type="entry name" value="tRNA_bind"/>
    <property type="match status" value="1"/>
</dbReference>
<evidence type="ECO:0000313" key="10">
    <source>
        <dbReference type="Proteomes" id="UP001443914"/>
    </source>
</evidence>
<dbReference type="PANTHER" id="PTHR11586:SF33">
    <property type="entry name" value="AMINOACYL TRNA SYNTHASE COMPLEX-INTERACTING MULTIFUNCTIONAL PROTEIN 1"/>
    <property type="match status" value="1"/>
</dbReference>
<dbReference type="InterPro" id="IPR002547">
    <property type="entry name" value="tRNA-bd_dom"/>
</dbReference>
<dbReference type="InterPro" id="IPR053836">
    <property type="entry name" value="Arc1-like_N"/>
</dbReference>
<reference evidence="9 10" key="1">
    <citation type="submission" date="2024-03" db="EMBL/GenBank/DDBJ databases">
        <title>WGS assembly of Saponaria officinalis var. Norfolk2.</title>
        <authorList>
            <person name="Jenkins J."/>
            <person name="Shu S."/>
            <person name="Grimwood J."/>
            <person name="Barry K."/>
            <person name="Goodstein D."/>
            <person name="Schmutz J."/>
            <person name="Leebens-Mack J."/>
            <person name="Osbourn A."/>
        </authorList>
    </citation>
    <scope>NUCLEOTIDE SEQUENCE [LARGE SCALE GENOMIC DNA]</scope>
    <source>
        <strain evidence="10">cv. Norfolk2</strain>
        <strain evidence="9">JIC</strain>
        <tissue evidence="9">Leaf</tissue>
    </source>
</reference>
<name>A0AAW1M8G1_SAPOF</name>
<evidence type="ECO:0000313" key="9">
    <source>
        <dbReference type="EMBL" id="KAK9741862.1"/>
    </source>
</evidence>
<feature type="compositionally biased region" description="Basic and acidic residues" evidence="7">
    <location>
        <begin position="201"/>
        <end position="236"/>
    </location>
</feature>
<dbReference type="PANTHER" id="PTHR11586">
    <property type="entry name" value="TRNA-AMINOACYLATION COFACTOR ARC1 FAMILY MEMBER"/>
    <property type="match status" value="1"/>
</dbReference>
<dbReference type="GO" id="GO:0000049">
    <property type="term" value="F:tRNA binding"/>
    <property type="evidence" value="ECO:0007669"/>
    <property type="project" value="UniProtKB-UniRule"/>
</dbReference>
<dbReference type="Gene3D" id="1.20.1050.130">
    <property type="match status" value="1"/>
</dbReference>
<comment type="caution">
    <text evidence="9">The sequence shown here is derived from an EMBL/GenBank/DDBJ whole genome shotgun (WGS) entry which is preliminary data.</text>
</comment>
<dbReference type="GO" id="GO:0032991">
    <property type="term" value="C:protein-containing complex"/>
    <property type="evidence" value="ECO:0007669"/>
    <property type="project" value="UniProtKB-ARBA"/>
</dbReference>
<dbReference type="SUPFAM" id="SSF47616">
    <property type="entry name" value="GST C-terminal domain-like"/>
    <property type="match status" value="1"/>
</dbReference>
<organism evidence="9 10">
    <name type="scientific">Saponaria officinalis</name>
    <name type="common">Common soapwort</name>
    <name type="synonym">Lychnis saponaria</name>
    <dbReference type="NCBI Taxonomy" id="3572"/>
    <lineage>
        <taxon>Eukaryota</taxon>
        <taxon>Viridiplantae</taxon>
        <taxon>Streptophyta</taxon>
        <taxon>Embryophyta</taxon>
        <taxon>Tracheophyta</taxon>
        <taxon>Spermatophyta</taxon>
        <taxon>Magnoliopsida</taxon>
        <taxon>eudicotyledons</taxon>
        <taxon>Gunneridae</taxon>
        <taxon>Pentapetalae</taxon>
        <taxon>Caryophyllales</taxon>
        <taxon>Caryophyllaceae</taxon>
        <taxon>Caryophylleae</taxon>
        <taxon>Saponaria</taxon>
    </lineage>
</organism>